<name>A0ABW5UR08_9BURK</name>
<keyword evidence="1" id="KW-0328">Glycosyltransferase</keyword>
<evidence type="ECO:0000256" key="2">
    <source>
        <dbReference type="ARBA" id="ARBA00022679"/>
    </source>
</evidence>
<dbReference type="Pfam" id="PF00534">
    <property type="entry name" value="Glycos_transf_1"/>
    <property type="match status" value="1"/>
</dbReference>
<dbReference type="InterPro" id="IPR028098">
    <property type="entry name" value="Glyco_trans_4-like_N"/>
</dbReference>
<dbReference type="RefSeq" id="WP_066479057.1">
    <property type="nucleotide sequence ID" value="NZ_BCNT01000009.1"/>
</dbReference>
<dbReference type="EMBL" id="JBHUMV010000009">
    <property type="protein sequence ID" value="MFD2756061.1"/>
    <property type="molecule type" value="Genomic_DNA"/>
</dbReference>
<sequence length="433" mass="47906">MTERPFRIAMISEHASPLALAGGVDAGGQNIYVDSVARELGALGHKVDVLTRRDDPDLPEMVQMAPGVRVLHINAGPPGYVPKEELLDWMPAFAHQAQKRLIGQGAYDAIHANFFMSGWVGLVLRPVLKAPLVTTFHALGLVRREHQGAADGFPAAREAIERSLVQCSDRLIAECPQDRSDLLRLYEASPERIDMIPCGVNTRAFFPGDKVEARKRLGLSPHEFVILQLGRIVPRKGIDNVIRSMALLPSSVPSRLFVVGGESRTPDPQMTPELGRLMRLASAVGVADRMTFVGQRSRAELRDWYVAADVFVTTPWYEPFGITPLEAMACGTPVIGSNVGGICHTVRDGVTGYLVHPKNPQELARKLLDLHARPRLAQAFGQAGVERVHKHFTWERVAREFATVFERVCAKEKPLLRMHRPAVRPYALQRGML</sequence>
<dbReference type="Proteomes" id="UP001597463">
    <property type="component" value="Unassembled WGS sequence"/>
</dbReference>
<reference evidence="6" key="1">
    <citation type="journal article" date="2019" name="Int. J. Syst. Evol. Microbiol.">
        <title>The Global Catalogue of Microorganisms (GCM) 10K type strain sequencing project: providing services to taxonomists for standard genome sequencing and annotation.</title>
        <authorList>
            <consortium name="The Broad Institute Genomics Platform"/>
            <consortium name="The Broad Institute Genome Sequencing Center for Infectious Disease"/>
            <person name="Wu L."/>
            <person name="Ma J."/>
        </authorList>
    </citation>
    <scope>NUCLEOTIDE SEQUENCE [LARGE SCALE GENOMIC DNA]</scope>
    <source>
        <strain evidence="6">TISTR 1906</strain>
    </source>
</reference>
<evidence type="ECO:0000259" key="4">
    <source>
        <dbReference type="Pfam" id="PF13439"/>
    </source>
</evidence>
<organism evidence="5 6">
    <name type="scientific">Comamonas terrae</name>
    <dbReference type="NCBI Taxonomy" id="673548"/>
    <lineage>
        <taxon>Bacteria</taxon>
        <taxon>Pseudomonadati</taxon>
        <taxon>Pseudomonadota</taxon>
        <taxon>Betaproteobacteria</taxon>
        <taxon>Burkholderiales</taxon>
        <taxon>Comamonadaceae</taxon>
        <taxon>Comamonas</taxon>
    </lineage>
</organism>
<evidence type="ECO:0000259" key="3">
    <source>
        <dbReference type="Pfam" id="PF00534"/>
    </source>
</evidence>
<keyword evidence="6" id="KW-1185">Reference proteome</keyword>
<dbReference type="PANTHER" id="PTHR12526:SF510">
    <property type="entry name" value="D-INOSITOL 3-PHOSPHATE GLYCOSYLTRANSFERASE"/>
    <property type="match status" value="1"/>
</dbReference>
<comment type="caution">
    <text evidence="5">The sequence shown here is derived from an EMBL/GenBank/DDBJ whole genome shotgun (WGS) entry which is preliminary data.</text>
</comment>
<protein>
    <submittedName>
        <fullName evidence="5">Glycosyltransferase family 4 protein</fullName>
    </submittedName>
</protein>
<evidence type="ECO:0000256" key="1">
    <source>
        <dbReference type="ARBA" id="ARBA00022676"/>
    </source>
</evidence>
<accession>A0ABW5UR08</accession>
<evidence type="ECO:0000313" key="5">
    <source>
        <dbReference type="EMBL" id="MFD2756061.1"/>
    </source>
</evidence>
<dbReference type="Gene3D" id="3.40.50.2000">
    <property type="entry name" value="Glycogen Phosphorylase B"/>
    <property type="match status" value="2"/>
</dbReference>
<dbReference type="Pfam" id="PF13439">
    <property type="entry name" value="Glyco_transf_4"/>
    <property type="match status" value="1"/>
</dbReference>
<feature type="domain" description="Glycosyltransferase subfamily 4-like N-terminal" evidence="4">
    <location>
        <begin position="27"/>
        <end position="202"/>
    </location>
</feature>
<dbReference type="SUPFAM" id="SSF53756">
    <property type="entry name" value="UDP-Glycosyltransferase/glycogen phosphorylase"/>
    <property type="match status" value="1"/>
</dbReference>
<evidence type="ECO:0000313" key="6">
    <source>
        <dbReference type="Proteomes" id="UP001597463"/>
    </source>
</evidence>
<gene>
    <name evidence="5" type="ORF">ACFSW6_18485</name>
</gene>
<feature type="domain" description="Glycosyl transferase family 1" evidence="3">
    <location>
        <begin position="212"/>
        <end position="384"/>
    </location>
</feature>
<keyword evidence="2" id="KW-0808">Transferase</keyword>
<dbReference type="PANTHER" id="PTHR12526">
    <property type="entry name" value="GLYCOSYLTRANSFERASE"/>
    <property type="match status" value="1"/>
</dbReference>
<dbReference type="InterPro" id="IPR001296">
    <property type="entry name" value="Glyco_trans_1"/>
</dbReference>
<proteinExistence type="predicted"/>
<dbReference type="CDD" id="cd03800">
    <property type="entry name" value="GT4_sucrose_synthase"/>
    <property type="match status" value="1"/>
</dbReference>